<evidence type="ECO:0000313" key="3">
    <source>
        <dbReference type="Proteomes" id="UP000192906"/>
    </source>
</evidence>
<accession>A0A1X7CV61</accession>
<dbReference type="Pfam" id="PF02661">
    <property type="entry name" value="Fic"/>
    <property type="match status" value="1"/>
</dbReference>
<dbReference type="AlphaFoldDB" id="A0A1X7CV61"/>
<reference evidence="3" key="1">
    <citation type="submission" date="2017-04" db="EMBL/GenBank/DDBJ databases">
        <authorList>
            <person name="Varghese N."/>
            <person name="Submissions S."/>
        </authorList>
    </citation>
    <scope>NUCLEOTIDE SEQUENCE [LARGE SCALE GENOMIC DNA]</scope>
    <source>
        <strain evidence="3">K3S</strain>
    </source>
</reference>
<evidence type="ECO:0000313" key="2">
    <source>
        <dbReference type="EMBL" id="SMF03680.1"/>
    </source>
</evidence>
<dbReference type="STRING" id="1519643.SAMN06295933_1303"/>
<keyword evidence="3" id="KW-1185">Reference proteome</keyword>
<evidence type="ECO:0000259" key="1">
    <source>
        <dbReference type="PROSITE" id="PS51459"/>
    </source>
</evidence>
<dbReference type="Gene3D" id="1.10.3290.10">
    <property type="entry name" value="Fido-like domain"/>
    <property type="match status" value="1"/>
</dbReference>
<dbReference type="PANTHER" id="PTHR13504">
    <property type="entry name" value="FIDO DOMAIN-CONTAINING PROTEIN DDB_G0283145"/>
    <property type="match status" value="1"/>
</dbReference>
<dbReference type="OrthoDB" id="9807853at2"/>
<gene>
    <name evidence="2" type="ORF">SAMN06295933_1303</name>
</gene>
<feature type="domain" description="Fido" evidence="1">
    <location>
        <begin position="77"/>
        <end position="210"/>
    </location>
</feature>
<sequence>MKQDKKKALFIAKKIFAELVFDVQALEGMPFTFPEVQTYLQGITVGGHKIADEDKLKQQILGWEKVIELAKTDTFAISKEIACSVQKIIAKDEALEVGQFRSGQVGIAGTEYEPPKADELEDLFPVVINEILKLSDSCEQAYRIHLDFARSQFFYDGNKRTGLLMANGHLLSNGYAPLSVPAKWLTEYNGGMIKFYETGDHAEMMDFLKKCHEKMYGRFS</sequence>
<dbReference type="SUPFAM" id="SSF140931">
    <property type="entry name" value="Fic-like"/>
    <property type="match status" value="1"/>
</dbReference>
<name>A0A1X7CV61_9BACT</name>
<proteinExistence type="predicted"/>
<dbReference type="InterPro" id="IPR040198">
    <property type="entry name" value="Fido_containing"/>
</dbReference>
<dbReference type="Proteomes" id="UP000192906">
    <property type="component" value="Unassembled WGS sequence"/>
</dbReference>
<dbReference type="PANTHER" id="PTHR13504:SF38">
    <property type="entry name" value="FIDO DOMAIN-CONTAINING PROTEIN"/>
    <property type="match status" value="1"/>
</dbReference>
<organism evidence="2 3">
    <name type="scientific">Desulfovibrio gilichinskyi</name>
    <dbReference type="NCBI Taxonomy" id="1519643"/>
    <lineage>
        <taxon>Bacteria</taxon>
        <taxon>Pseudomonadati</taxon>
        <taxon>Thermodesulfobacteriota</taxon>
        <taxon>Desulfovibrionia</taxon>
        <taxon>Desulfovibrionales</taxon>
        <taxon>Desulfovibrionaceae</taxon>
        <taxon>Desulfovibrio</taxon>
    </lineage>
</organism>
<dbReference type="InterPro" id="IPR003812">
    <property type="entry name" value="Fido"/>
</dbReference>
<dbReference type="InterPro" id="IPR036597">
    <property type="entry name" value="Fido-like_dom_sf"/>
</dbReference>
<dbReference type="RefSeq" id="WP_085100057.1">
    <property type="nucleotide sequence ID" value="NZ_FWZU01000002.1"/>
</dbReference>
<dbReference type="PROSITE" id="PS51459">
    <property type="entry name" value="FIDO"/>
    <property type="match status" value="1"/>
</dbReference>
<protein>
    <submittedName>
        <fullName evidence="2">Fic/DOC family protein</fullName>
    </submittedName>
</protein>
<dbReference type="EMBL" id="FWZU01000002">
    <property type="protein sequence ID" value="SMF03680.1"/>
    <property type="molecule type" value="Genomic_DNA"/>
</dbReference>